<evidence type="ECO:0000256" key="9">
    <source>
        <dbReference type="ARBA" id="ARBA00022833"/>
    </source>
</evidence>
<feature type="active site" description="Proton donor" evidence="14">
    <location>
        <position position="60"/>
    </location>
</feature>
<dbReference type="InterPro" id="IPR016192">
    <property type="entry name" value="APOBEC/CMP_deaminase_Zn-bd"/>
</dbReference>
<evidence type="ECO:0000256" key="14">
    <source>
        <dbReference type="PIRSR" id="PIRSR006769-1"/>
    </source>
</evidence>
<dbReference type="SUPFAM" id="SSF53927">
    <property type="entry name" value="Cytidine deaminase-like"/>
    <property type="match status" value="1"/>
</dbReference>
<keyword evidence="7 13" id="KW-0479">Metal-binding</keyword>
<dbReference type="InterPro" id="IPR004794">
    <property type="entry name" value="Eubact_RibD"/>
</dbReference>
<evidence type="ECO:0000313" key="19">
    <source>
        <dbReference type="Proteomes" id="UP000028302"/>
    </source>
</evidence>
<comment type="caution">
    <text evidence="18">The sequence shown here is derived from an EMBL/GenBank/DDBJ whole genome shotgun (WGS) entry which is preliminary data.</text>
</comment>
<dbReference type="GO" id="GO:0008270">
    <property type="term" value="F:zinc ion binding"/>
    <property type="evidence" value="ECO:0007669"/>
    <property type="project" value="InterPro"/>
</dbReference>
<evidence type="ECO:0000256" key="3">
    <source>
        <dbReference type="ARBA" id="ARBA00004910"/>
    </source>
</evidence>
<dbReference type="UniPathway" id="UPA00275">
    <property type="reaction ID" value="UER00401"/>
</dbReference>
<dbReference type="InterPro" id="IPR050765">
    <property type="entry name" value="Riboflavin_Biosynth_HTPR"/>
</dbReference>
<keyword evidence="10 13" id="KW-0521">NADP</keyword>
<dbReference type="InterPro" id="IPR024072">
    <property type="entry name" value="DHFR-like_dom_sf"/>
</dbReference>
<keyword evidence="11 13" id="KW-0560">Oxidoreductase</keyword>
<dbReference type="EC" id="1.1.1.193" evidence="13"/>
<feature type="binding site" evidence="15">
    <location>
        <position position="218"/>
    </location>
    <ligand>
        <name>substrate</name>
    </ligand>
</feature>
<dbReference type="Gene3D" id="3.40.430.10">
    <property type="entry name" value="Dihydrofolate Reductase, subunit A"/>
    <property type="match status" value="1"/>
</dbReference>
<feature type="binding site" evidence="15">
    <location>
        <begin position="304"/>
        <end position="310"/>
    </location>
    <ligand>
        <name>NADP(+)</name>
        <dbReference type="ChEBI" id="CHEBI:58349"/>
    </ligand>
</feature>
<comment type="similarity">
    <text evidence="4 13">In the N-terminal section; belongs to the cytidine and deoxycytidylate deaminase family.</text>
</comment>
<feature type="binding site" evidence="15">
    <location>
        <position position="302"/>
    </location>
    <ligand>
        <name>substrate</name>
    </ligand>
</feature>
<feature type="binding site" evidence="15">
    <location>
        <position position="181"/>
    </location>
    <ligand>
        <name>NADP(+)</name>
        <dbReference type="ChEBI" id="CHEBI:58349"/>
    </ligand>
</feature>
<dbReference type="EC" id="3.5.4.26" evidence="13"/>
<dbReference type="GO" id="GO:0008835">
    <property type="term" value="F:diaminohydroxyphosphoribosylaminopyrimidine deaminase activity"/>
    <property type="evidence" value="ECO:0007669"/>
    <property type="project" value="UniProtKB-EC"/>
</dbReference>
<dbReference type="InterPro" id="IPR011549">
    <property type="entry name" value="RibD_C"/>
</dbReference>
<sequence>MSAIEPRRAVHAFFMQRAVELARRGWYTTRPNPRVGCVITQGNVVRGEGWHERAGEGHAEVRALDDARARGNDPKGATVYVTLEPCSHSGRTPPCTQALIEAGVARVVIGAQDPNPSVNGQGIEALRAAGIEVVTGIMAETCAALNAGFNRRMTHGRPRVRVKLAMSLDGRTAAADGSSQWITGDVARDDVHRLRAESGAVLIGRGTLAADDPSLNVRLPGDWMPPLRVVLDSDLTMPAEARMLGVTGDTLVATASDDAARRRALESAGAEILTVARQDGGLDLAQVLAALAEREINDVLVEAGPTLAGALTRAGLVDEFVIYVAPMLIGDNGRALMALSGAVGLDDAQALVFDNIEPVGADLKITARPALSESE</sequence>
<feature type="binding site" evidence="15">
    <location>
        <position position="195"/>
    </location>
    <ligand>
        <name>NADP(+)</name>
        <dbReference type="ChEBI" id="CHEBI:58349"/>
    </ligand>
</feature>
<protein>
    <recommendedName>
        <fullName evidence="13">Riboflavin biosynthesis protein RibD</fullName>
    </recommendedName>
    <domain>
        <recommendedName>
            <fullName evidence="13">Diaminohydroxyphosphoribosylaminopyrimidine deaminase</fullName>
            <shortName evidence="13">DRAP deaminase</shortName>
            <ecNumber evidence="13">3.5.4.26</ecNumber>
        </recommendedName>
        <alternativeName>
            <fullName evidence="13">Riboflavin-specific deaminase</fullName>
        </alternativeName>
    </domain>
    <domain>
        <recommendedName>
            <fullName evidence="13">5-amino-6-(5-phosphoribosylamino)uracil reductase</fullName>
            <ecNumber evidence="13">1.1.1.193</ecNumber>
        </recommendedName>
        <alternativeName>
            <fullName evidence="13">HTP reductase</fullName>
        </alternativeName>
    </domain>
</protein>
<dbReference type="GO" id="GO:0050661">
    <property type="term" value="F:NADP binding"/>
    <property type="evidence" value="ECO:0007669"/>
    <property type="project" value="InterPro"/>
</dbReference>
<comment type="catalytic activity">
    <reaction evidence="13">
        <text>2,5-diamino-6-hydroxy-4-(5-phosphoribosylamino)-pyrimidine + H2O + H(+) = 5-amino-6-(5-phospho-D-ribosylamino)uracil + NH4(+)</text>
        <dbReference type="Rhea" id="RHEA:21868"/>
        <dbReference type="ChEBI" id="CHEBI:15377"/>
        <dbReference type="ChEBI" id="CHEBI:15378"/>
        <dbReference type="ChEBI" id="CHEBI:28938"/>
        <dbReference type="ChEBI" id="CHEBI:58453"/>
        <dbReference type="ChEBI" id="CHEBI:58614"/>
        <dbReference type="EC" id="3.5.4.26"/>
    </reaction>
</comment>
<accession>A0A084IMF5</accession>
<feature type="binding site" evidence="15">
    <location>
        <position position="215"/>
    </location>
    <ligand>
        <name>substrate</name>
    </ligand>
</feature>
<dbReference type="PROSITE" id="PS00903">
    <property type="entry name" value="CYT_DCMP_DEAMINASES_1"/>
    <property type="match status" value="1"/>
</dbReference>
<dbReference type="CDD" id="cd01284">
    <property type="entry name" value="Riboflavin_deaminase-reductase"/>
    <property type="match status" value="1"/>
</dbReference>
<evidence type="ECO:0000256" key="4">
    <source>
        <dbReference type="ARBA" id="ARBA00005259"/>
    </source>
</evidence>
<comment type="cofactor">
    <cofactor evidence="13 16">
        <name>Zn(2+)</name>
        <dbReference type="ChEBI" id="CHEBI:29105"/>
    </cofactor>
    <text evidence="13 16">Binds 1 zinc ion.</text>
</comment>
<feature type="binding site" evidence="15">
    <location>
        <position position="207"/>
    </location>
    <ligand>
        <name>NADP(+)</name>
        <dbReference type="ChEBI" id="CHEBI:58349"/>
    </ligand>
</feature>
<evidence type="ECO:0000256" key="10">
    <source>
        <dbReference type="ARBA" id="ARBA00022857"/>
    </source>
</evidence>
<comment type="similarity">
    <text evidence="5 13">In the C-terminal section; belongs to the HTP reductase family.</text>
</comment>
<dbReference type="STRING" id="1304275.C41B8_07577"/>
<dbReference type="Pfam" id="PF00383">
    <property type="entry name" value="dCMP_cyt_deam_1"/>
    <property type="match status" value="1"/>
</dbReference>
<evidence type="ECO:0000259" key="17">
    <source>
        <dbReference type="PROSITE" id="PS51747"/>
    </source>
</evidence>
<comment type="pathway">
    <text evidence="3 13">Cofactor biosynthesis; riboflavin biosynthesis; 5-amino-6-(D-ribitylamino)uracil from GTP: step 3/4.</text>
</comment>
<dbReference type="eggNOG" id="COG1985">
    <property type="taxonomic scope" value="Bacteria"/>
</dbReference>
<dbReference type="InterPro" id="IPR016193">
    <property type="entry name" value="Cytidine_deaminase-like"/>
</dbReference>
<dbReference type="Pfam" id="PF01872">
    <property type="entry name" value="RibD_C"/>
    <property type="match status" value="1"/>
</dbReference>
<feature type="binding site" evidence="16">
    <location>
        <position position="95"/>
    </location>
    <ligand>
        <name>Zn(2+)</name>
        <dbReference type="ChEBI" id="CHEBI:29105"/>
        <note>catalytic</note>
    </ligand>
</feature>
<dbReference type="GO" id="GO:0009231">
    <property type="term" value="P:riboflavin biosynthetic process"/>
    <property type="evidence" value="ECO:0007669"/>
    <property type="project" value="UniProtKB-UniPathway"/>
</dbReference>
<dbReference type="PROSITE" id="PS51747">
    <property type="entry name" value="CYT_DCMP_DEAMINASES_2"/>
    <property type="match status" value="1"/>
</dbReference>
<feature type="binding site" evidence="15">
    <location>
        <position position="179"/>
    </location>
    <ligand>
        <name>substrate</name>
    </ligand>
</feature>
<keyword evidence="6 13" id="KW-0686">Riboflavin biosynthesis</keyword>
<comment type="function">
    <text evidence="1 13">Converts 2,5-diamino-6-(ribosylamino)-4(3h)-pyrimidinone 5'-phosphate into 5-amino-6-(ribosylamino)-2,4(1h,3h)-pyrimidinedione 5'-phosphate.</text>
</comment>
<dbReference type="NCBIfam" id="TIGR00227">
    <property type="entry name" value="ribD_Cterm"/>
    <property type="match status" value="1"/>
</dbReference>
<organism evidence="18 19">
    <name type="scientific">Salinisphaera hydrothermalis (strain C41B8)</name>
    <dbReference type="NCBI Taxonomy" id="1304275"/>
    <lineage>
        <taxon>Bacteria</taxon>
        <taxon>Pseudomonadati</taxon>
        <taxon>Pseudomonadota</taxon>
        <taxon>Gammaproteobacteria</taxon>
        <taxon>Salinisphaerales</taxon>
        <taxon>Salinisphaeraceae</taxon>
        <taxon>Salinisphaera</taxon>
    </lineage>
</organism>
<dbReference type="Gene3D" id="3.40.140.10">
    <property type="entry name" value="Cytidine Deaminase, domain 2"/>
    <property type="match status" value="1"/>
</dbReference>
<evidence type="ECO:0000256" key="1">
    <source>
        <dbReference type="ARBA" id="ARBA00002151"/>
    </source>
</evidence>
<dbReference type="RefSeq" id="WP_051883249.1">
    <property type="nucleotide sequence ID" value="NZ_APNK01000008.1"/>
</dbReference>
<dbReference type="FunFam" id="3.40.140.10:FF:000025">
    <property type="entry name" value="Riboflavin biosynthesis protein RibD"/>
    <property type="match status" value="1"/>
</dbReference>
<evidence type="ECO:0000256" key="8">
    <source>
        <dbReference type="ARBA" id="ARBA00022801"/>
    </source>
</evidence>
<keyword evidence="19" id="KW-1185">Reference proteome</keyword>
<dbReference type="NCBIfam" id="TIGR00326">
    <property type="entry name" value="eubact_ribD"/>
    <property type="match status" value="1"/>
</dbReference>
<comment type="catalytic activity">
    <reaction evidence="13">
        <text>5-amino-6-(5-phospho-D-ribitylamino)uracil + NADP(+) = 5-amino-6-(5-phospho-D-ribosylamino)uracil + NADPH + H(+)</text>
        <dbReference type="Rhea" id="RHEA:17845"/>
        <dbReference type="ChEBI" id="CHEBI:15378"/>
        <dbReference type="ChEBI" id="CHEBI:57783"/>
        <dbReference type="ChEBI" id="CHEBI:58349"/>
        <dbReference type="ChEBI" id="CHEBI:58421"/>
        <dbReference type="ChEBI" id="CHEBI:58453"/>
        <dbReference type="EC" id="1.1.1.193"/>
    </reaction>
</comment>
<gene>
    <name evidence="18" type="ORF">C41B8_07577</name>
</gene>
<evidence type="ECO:0000256" key="13">
    <source>
        <dbReference type="PIRNR" id="PIRNR006769"/>
    </source>
</evidence>
<proteinExistence type="inferred from homology"/>
<keyword evidence="12" id="KW-0511">Multifunctional enzyme</keyword>
<evidence type="ECO:0000256" key="16">
    <source>
        <dbReference type="PIRSR" id="PIRSR006769-3"/>
    </source>
</evidence>
<dbReference type="InterPro" id="IPR002734">
    <property type="entry name" value="RibDG_C"/>
</dbReference>
<dbReference type="AlphaFoldDB" id="A0A084IMF5"/>
<keyword evidence="9 13" id="KW-0862">Zinc</keyword>
<evidence type="ECO:0000313" key="18">
    <source>
        <dbReference type="EMBL" id="KEZ77889.1"/>
    </source>
</evidence>
<comment type="pathway">
    <text evidence="2 13">Cofactor biosynthesis; riboflavin biosynthesis; 5-amino-6-(D-ribitylamino)uracil from GTP: step 2/4.</text>
</comment>
<dbReference type="EMBL" id="APNK01000008">
    <property type="protein sequence ID" value="KEZ77889.1"/>
    <property type="molecule type" value="Genomic_DNA"/>
</dbReference>
<dbReference type="SUPFAM" id="SSF53597">
    <property type="entry name" value="Dihydrofolate reductase-like"/>
    <property type="match status" value="1"/>
</dbReference>
<evidence type="ECO:0000256" key="7">
    <source>
        <dbReference type="ARBA" id="ARBA00022723"/>
    </source>
</evidence>
<feature type="binding site" evidence="16">
    <location>
        <position position="86"/>
    </location>
    <ligand>
        <name>Zn(2+)</name>
        <dbReference type="ChEBI" id="CHEBI:29105"/>
        <note>catalytic</note>
    </ligand>
</feature>
<dbReference type="PANTHER" id="PTHR38011">
    <property type="entry name" value="DIHYDROFOLATE REDUCTASE FAMILY PROTEIN (AFU_ORTHOLOGUE AFUA_8G06820)"/>
    <property type="match status" value="1"/>
</dbReference>
<name>A0A084IMF5_SALHC</name>
<dbReference type="InterPro" id="IPR002125">
    <property type="entry name" value="CMP_dCMP_dom"/>
</dbReference>
<evidence type="ECO:0000256" key="6">
    <source>
        <dbReference type="ARBA" id="ARBA00022619"/>
    </source>
</evidence>
<feature type="binding site" evidence="15">
    <location>
        <position position="233"/>
    </location>
    <ligand>
        <name>NADP(+)</name>
        <dbReference type="ChEBI" id="CHEBI:58349"/>
    </ligand>
</feature>
<dbReference type="eggNOG" id="COG0117">
    <property type="taxonomic scope" value="Bacteria"/>
</dbReference>
<evidence type="ECO:0000256" key="2">
    <source>
        <dbReference type="ARBA" id="ARBA00004882"/>
    </source>
</evidence>
<evidence type="ECO:0000256" key="15">
    <source>
        <dbReference type="PIRSR" id="PIRSR006769-2"/>
    </source>
</evidence>
<dbReference type="PANTHER" id="PTHR38011:SF7">
    <property type="entry name" value="2,5-DIAMINO-6-RIBOSYLAMINO-4(3H)-PYRIMIDINONE 5'-PHOSPHATE REDUCTASE"/>
    <property type="match status" value="1"/>
</dbReference>
<evidence type="ECO:0000256" key="11">
    <source>
        <dbReference type="ARBA" id="ARBA00023002"/>
    </source>
</evidence>
<dbReference type="PATRIC" id="fig|1304275.5.peg.1547"/>
<feature type="binding site" evidence="16">
    <location>
        <position position="58"/>
    </location>
    <ligand>
        <name>Zn(2+)</name>
        <dbReference type="ChEBI" id="CHEBI:29105"/>
        <note>catalytic</note>
    </ligand>
</feature>
<feature type="binding site" evidence="15">
    <location>
        <position position="211"/>
    </location>
    <ligand>
        <name>NADP(+)</name>
        <dbReference type="ChEBI" id="CHEBI:58349"/>
    </ligand>
</feature>
<reference evidence="18 19" key="1">
    <citation type="submission" date="2013-03" db="EMBL/GenBank/DDBJ databases">
        <title>Salinisphaera hydrothermalis C41B8 Genome Sequencing.</title>
        <authorList>
            <person name="Li C."/>
            <person name="Lai Q."/>
            <person name="Shao Z."/>
        </authorList>
    </citation>
    <scope>NUCLEOTIDE SEQUENCE [LARGE SCALE GENOMIC DNA]</scope>
    <source>
        <strain evidence="18 19">C41B8</strain>
    </source>
</reference>
<keyword evidence="8 13" id="KW-0378">Hydrolase</keyword>
<evidence type="ECO:0000256" key="12">
    <source>
        <dbReference type="ARBA" id="ARBA00023268"/>
    </source>
</evidence>
<feature type="binding site" evidence="15">
    <location>
        <position position="165"/>
    </location>
    <ligand>
        <name>NADP(+)</name>
        <dbReference type="ChEBI" id="CHEBI:58349"/>
    </ligand>
</feature>
<evidence type="ECO:0000256" key="5">
    <source>
        <dbReference type="ARBA" id="ARBA00007417"/>
    </source>
</evidence>
<dbReference type="Proteomes" id="UP000028302">
    <property type="component" value="Unassembled WGS sequence"/>
</dbReference>
<dbReference type="GO" id="GO:0008703">
    <property type="term" value="F:5-amino-6-(5-phosphoribosylamino)uracil reductase activity"/>
    <property type="evidence" value="ECO:0007669"/>
    <property type="project" value="UniProtKB-EC"/>
</dbReference>
<feature type="domain" description="CMP/dCMP-type deaminase" evidence="17">
    <location>
        <begin position="9"/>
        <end position="134"/>
    </location>
</feature>
<dbReference type="PIRSF" id="PIRSF006769">
    <property type="entry name" value="RibD"/>
    <property type="match status" value="1"/>
</dbReference>